<dbReference type="SUPFAM" id="SSF54523">
    <property type="entry name" value="Pili subunits"/>
    <property type="match status" value="1"/>
</dbReference>
<keyword evidence="4" id="KW-0281">Fimbrium</keyword>
<dbReference type="EMBL" id="JBEFLD010000002">
    <property type="protein sequence ID" value="MEQ6289699.1"/>
    <property type="molecule type" value="Genomic_DNA"/>
</dbReference>
<comment type="caution">
    <text evidence="6">The sequence shown here is derived from an EMBL/GenBank/DDBJ whole genome shotgun (WGS) entry which is preliminary data.</text>
</comment>
<evidence type="ECO:0000313" key="6">
    <source>
        <dbReference type="EMBL" id="MEQ6289699.1"/>
    </source>
</evidence>
<dbReference type="PANTHER" id="PTHR30093:SF34">
    <property type="entry name" value="PREPILIN PEPTIDASE-DEPENDENT PROTEIN D"/>
    <property type="match status" value="1"/>
</dbReference>
<name>A0ABV1M0E9_9NEIS</name>
<dbReference type="Gene3D" id="3.30.700.10">
    <property type="entry name" value="Glycoprotein, Type 4 Pilin"/>
    <property type="match status" value="1"/>
</dbReference>
<evidence type="ECO:0000256" key="2">
    <source>
        <dbReference type="ARBA" id="ARBA00022481"/>
    </source>
</evidence>
<keyword evidence="5" id="KW-0472">Membrane</keyword>
<dbReference type="PROSITE" id="PS00409">
    <property type="entry name" value="PROKAR_NTER_METHYL"/>
    <property type="match status" value="1"/>
</dbReference>
<evidence type="ECO:0000256" key="3">
    <source>
        <dbReference type="ARBA" id="ARBA00023157"/>
    </source>
</evidence>
<keyword evidence="2" id="KW-0488">Methylation</keyword>
<keyword evidence="3" id="KW-1015">Disulfide bond</keyword>
<sequence length="144" mass="15330">MKLEQSGFTLIELMVVVAIIGILAALALPAYMDYTRRAHLAEAFTLAGSAKTAVEEYHAANNSWPSSNSSAGLADPVVNWGEAVTELRVVTSGTVAIIRMKLNEKVASGAHVWLQPAADVSGSYRWLCGGDNDLVQLLPSNCRG</sequence>
<keyword evidence="7" id="KW-1185">Reference proteome</keyword>
<keyword evidence="5" id="KW-1133">Transmembrane helix</keyword>
<feature type="transmembrane region" description="Helical" evidence="5">
    <location>
        <begin position="6"/>
        <end position="28"/>
    </location>
</feature>
<evidence type="ECO:0000256" key="4">
    <source>
        <dbReference type="RuleBase" id="RU000389"/>
    </source>
</evidence>
<comment type="similarity">
    <text evidence="1 4">Belongs to the N-Me-Phe pilin family.</text>
</comment>
<dbReference type="Proteomes" id="UP001433638">
    <property type="component" value="Unassembled WGS sequence"/>
</dbReference>
<evidence type="ECO:0000313" key="7">
    <source>
        <dbReference type="Proteomes" id="UP001433638"/>
    </source>
</evidence>
<accession>A0ABV1M0E9</accession>
<protein>
    <submittedName>
        <fullName evidence="6">Pilin</fullName>
    </submittedName>
</protein>
<organism evidence="6 7">
    <name type="scientific">Vogesella oryzagri</name>
    <dbReference type="NCBI Taxonomy" id="3160864"/>
    <lineage>
        <taxon>Bacteria</taxon>
        <taxon>Pseudomonadati</taxon>
        <taxon>Pseudomonadota</taxon>
        <taxon>Betaproteobacteria</taxon>
        <taxon>Neisseriales</taxon>
        <taxon>Chromobacteriaceae</taxon>
        <taxon>Vogesella</taxon>
    </lineage>
</organism>
<dbReference type="InterPro" id="IPR001082">
    <property type="entry name" value="Pilin"/>
</dbReference>
<dbReference type="RefSeq" id="WP_349584151.1">
    <property type="nucleotide sequence ID" value="NZ_JBEFLD010000002.1"/>
</dbReference>
<dbReference type="InterPro" id="IPR045584">
    <property type="entry name" value="Pilin-like"/>
</dbReference>
<evidence type="ECO:0000256" key="1">
    <source>
        <dbReference type="ARBA" id="ARBA00005233"/>
    </source>
</evidence>
<proteinExistence type="inferred from homology"/>
<dbReference type="NCBIfam" id="TIGR02532">
    <property type="entry name" value="IV_pilin_GFxxxE"/>
    <property type="match status" value="1"/>
</dbReference>
<dbReference type="Pfam" id="PF00114">
    <property type="entry name" value="Pilin"/>
    <property type="match status" value="1"/>
</dbReference>
<dbReference type="Pfam" id="PF07963">
    <property type="entry name" value="N_methyl"/>
    <property type="match status" value="1"/>
</dbReference>
<dbReference type="PANTHER" id="PTHR30093">
    <property type="entry name" value="GENERAL SECRETION PATHWAY PROTEIN G"/>
    <property type="match status" value="1"/>
</dbReference>
<reference evidence="6" key="1">
    <citation type="submission" date="2024-06" db="EMBL/GenBank/DDBJ databases">
        <title>Genome sequence of Vogesella sp. MAHUQ-64.</title>
        <authorList>
            <person name="Huq M.A."/>
        </authorList>
    </citation>
    <scope>NUCLEOTIDE SEQUENCE</scope>
    <source>
        <strain evidence="6">MAHUQ-64</strain>
    </source>
</reference>
<dbReference type="InterPro" id="IPR012902">
    <property type="entry name" value="N_methyl_site"/>
</dbReference>
<keyword evidence="5" id="KW-0812">Transmembrane</keyword>
<evidence type="ECO:0000256" key="5">
    <source>
        <dbReference type="SAM" id="Phobius"/>
    </source>
</evidence>
<gene>
    <name evidence="6" type="ORF">ABNW52_03635</name>
</gene>